<reference evidence="5 6" key="1">
    <citation type="submission" date="2020-10" db="EMBL/GenBank/DDBJ databases">
        <title>Connecting structure to function with the recovery of over 1000 high-quality activated sludge metagenome-assembled genomes encoding full-length rRNA genes using long-read sequencing.</title>
        <authorList>
            <person name="Singleton C.M."/>
            <person name="Petriglieri F."/>
            <person name="Kristensen J.M."/>
            <person name="Kirkegaard R.H."/>
            <person name="Michaelsen T.Y."/>
            <person name="Andersen M.H."/>
            <person name="Karst S.M."/>
            <person name="Dueholm M.S."/>
            <person name="Nielsen P.H."/>
            <person name="Albertsen M."/>
        </authorList>
    </citation>
    <scope>NUCLEOTIDE SEQUENCE [LARGE SCALE GENOMIC DNA]</scope>
    <source>
        <strain evidence="5">OdNE_18-Q3-R46-58_MAXAC.008</strain>
    </source>
</reference>
<dbReference type="GO" id="GO:0003677">
    <property type="term" value="F:DNA binding"/>
    <property type="evidence" value="ECO:0007669"/>
    <property type="project" value="UniProtKB-KW"/>
</dbReference>
<name>A0A936F343_9BACT</name>
<evidence type="ECO:0000313" key="6">
    <source>
        <dbReference type="Proteomes" id="UP000709959"/>
    </source>
</evidence>
<dbReference type="PROSITE" id="PS50995">
    <property type="entry name" value="HTH_MARR_2"/>
    <property type="match status" value="1"/>
</dbReference>
<evidence type="ECO:0000313" key="5">
    <source>
        <dbReference type="EMBL" id="MBK8573254.1"/>
    </source>
</evidence>
<dbReference type="GO" id="GO:0006950">
    <property type="term" value="P:response to stress"/>
    <property type="evidence" value="ECO:0007669"/>
    <property type="project" value="TreeGrafter"/>
</dbReference>
<dbReference type="Pfam" id="PF12802">
    <property type="entry name" value="MarR_2"/>
    <property type="match status" value="1"/>
</dbReference>
<dbReference type="SMART" id="SM00347">
    <property type="entry name" value="HTH_MARR"/>
    <property type="match status" value="1"/>
</dbReference>
<dbReference type="EMBL" id="JADKCH010000015">
    <property type="protein sequence ID" value="MBK8573254.1"/>
    <property type="molecule type" value="Genomic_DNA"/>
</dbReference>
<dbReference type="PANTHER" id="PTHR33164">
    <property type="entry name" value="TRANSCRIPTIONAL REGULATOR, MARR FAMILY"/>
    <property type="match status" value="1"/>
</dbReference>
<comment type="caution">
    <text evidence="5">The sequence shown here is derived from an EMBL/GenBank/DDBJ whole genome shotgun (WGS) entry which is preliminary data.</text>
</comment>
<dbReference type="AlphaFoldDB" id="A0A936F343"/>
<dbReference type="GO" id="GO:0003700">
    <property type="term" value="F:DNA-binding transcription factor activity"/>
    <property type="evidence" value="ECO:0007669"/>
    <property type="project" value="InterPro"/>
</dbReference>
<dbReference type="InterPro" id="IPR000835">
    <property type="entry name" value="HTH_MarR-typ"/>
</dbReference>
<proteinExistence type="predicted"/>
<feature type="domain" description="HTH marR-type" evidence="4">
    <location>
        <begin position="16"/>
        <end position="150"/>
    </location>
</feature>
<dbReference type="InterPro" id="IPR039422">
    <property type="entry name" value="MarR/SlyA-like"/>
</dbReference>
<keyword evidence="1" id="KW-0805">Transcription regulation</keyword>
<dbReference type="PANTHER" id="PTHR33164:SF43">
    <property type="entry name" value="HTH-TYPE TRANSCRIPTIONAL REPRESSOR YETL"/>
    <property type="match status" value="1"/>
</dbReference>
<dbReference type="PRINTS" id="PR00598">
    <property type="entry name" value="HTHMARR"/>
</dbReference>
<accession>A0A936F343</accession>
<dbReference type="InterPro" id="IPR023187">
    <property type="entry name" value="Tscrpt_reg_MarR-type_CS"/>
</dbReference>
<dbReference type="Proteomes" id="UP000709959">
    <property type="component" value="Unassembled WGS sequence"/>
</dbReference>
<sequence>MSLQEELQMSKLPAPGVQLMLQLMLTREAVVRVQERLFEAHGLTIQQYNVLRIVRGGPVKGHPIYEIERRMIYRFANVTRLVDRLELQGLLKRVADPKDRRVSRVVITPKGRRLMERLDEPVQEMATRLTSCCDEAECLNMANRLERLREHCSLQEGAQEELVGAAN</sequence>
<protein>
    <submittedName>
        <fullName evidence="5">Winged helix DNA-binding protein</fullName>
    </submittedName>
</protein>
<dbReference type="InterPro" id="IPR036388">
    <property type="entry name" value="WH-like_DNA-bd_sf"/>
</dbReference>
<keyword evidence="3" id="KW-0804">Transcription</keyword>
<evidence type="ECO:0000256" key="2">
    <source>
        <dbReference type="ARBA" id="ARBA00023125"/>
    </source>
</evidence>
<gene>
    <name evidence="5" type="ORF">IPN91_11555</name>
</gene>
<evidence type="ECO:0000259" key="4">
    <source>
        <dbReference type="PROSITE" id="PS50995"/>
    </source>
</evidence>
<evidence type="ECO:0000256" key="3">
    <source>
        <dbReference type="ARBA" id="ARBA00023163"/>
    </source>
</evidence>
<dbReference type="InterPro" id="IPR036390">
    <property type="entry name" value="WH_DNA-bd_sf"/>
</dbReference>
<dbReference type="SUPFAM" id="SSF46785">
    <property type="entry name" value="Winged helix' DNA-binding domain"/>
    <property type="match status" value="1"/>
</dbReference>
<dbReference type="PROSITE" id="PS01117">
    <property type="entry name" value="HTH_MARR_1"/>
    <property type="match status" value="1"/>
</dbReference>
<evidence type="ECO:0000256" key="1">
    <source>
        <dbReference type="ARBA" id="ARBA00023015"/>
    </source>
</evidence>
<dbReference type="Gene3D" id="1.10.10.10">
    <property type="entry name" value="Winged helix-like DNA-binding domain superfamily/Winged helix DNA-binding domain"/>
    <property type="match status" value="1"/>
</dbReference>
<keyword evidence="2 5" id="KW-0238">DNA-binding</keyword>
<organism evidence="5 6">
    <name type="scientific">Candidatus Geothrix odensensis</name>
    <dbReference type="NCBI Taxonomy" id="2954440"/>
    <lineage>
        <taxon>Bacteria</taxon>
        <taxon>Pseudomonadati</taxon>
        <taxon>Acidobacteriota</taxon>
        <taxon>Holophagae</taxon>
        <taxon>Holophagales</taxon>
        <taxon>Holophagaceae</taxon>
        <taxon>Geothrix</taxon>
    </lineage>
</organism>